<dbReference type="PANTHER" id="PTHR31374">
    <property type="entry name" value="AUXIN-INDUCED PROTEIN-LIKE-RELATED"/>
    <property type="match status" value="1"/>
</dbReference>
<reference evidence="2" key="1">
    <citation type="submission" date="2023-03" db="EMBL/GenBank/DDBJ databases">
        <authorList>
            <person name="Julca I."/>
        </authorList>
    </citation>
    <scope>NUCLEOTIDE SEQUENCE</scope>
</reference>
<comment type="similarity">
    <text evidence="1">Belongs to the ARG7 family.</text>
</comment>
<keyword evidence="3" id="KW-1185">Reference proteome</keyword>
<sequence length="179" mass="20125">MRRTRGFKLGRKVVRVFRWFIGRRGPAKMGWARLGGGGGHNKSCSIGALSKLFTFKGLSFPKLRSGYIRVGQEPLIPSKIGKADVPKGHLAVYVGSDDDDASRVIVPVIYFNHPLFAELLRDTEKVYGFDHPGGIQIPCQKSEFEDVKMKIAAASGCNGRRRSWRQLLMNSRRREILDH</sequence>
<name>A0AAV1CDS4_OLDCO</name>
<dbReference type="InterPro" id="IPR003676">
    <property type="entry name" value="SAUR_fam"/>
</dbReference>
<gene>
    <name evidence="2" type="ORF">OLC1_LOCUS5110</name>
</gene>
<evidence type="ECO:0000313" key="3">
    <source>
        <dbReference type="Proteomes" id="UP001161247"/>
    </source>
</evidence>
<dbReference type="AlphaFoldDB" id="A0AAV1CDS4"/>
<proteinExistence type="inferred from homology"/>
<dbReference type="Pfam" id="PF02519">
    <property type="entry name" value="Auxin_inducible"/>
    <property type="match status" value="1"/>
</dbReference>
<organism evidence="2 3">
    <name type="scientific">Oldenlandia corymbosa var. corymbosa</name>
    <dbReference type="NCBI Taxonomy" id="529605"/>
    <lineage>
        <taxon>Eukaryota</taxon>
        <taxon>Viridiplantae</taxon>
        <taxon>Streptophyta</taxon>
        <taxon>Embryophyta</taxon>
        <taxon>Tracheophyta</taxon>
        <taxon>Spermatophyta</taxon>
        <taxon>Magnoliopsida</taxon>
        <taxon>eudicotyledons</taxon>
        <taxon>Gunneridae</taxon>
        <taxon>Pentapetalae</taxon>
        <taxon>asterids</taxon>
        <taxon>lamiids</taxon>
        <taxon>Gentianales</taxon>
        <taxon>Rubiaceae</taxon>
        <taxon>Rubioideae</taxon>
        <taxon>Spermacoceae</taxon>
        <taxon>Hedyotis-Oldenlandia complex</taxon>
        <taxon>Oldenlandia</taxon>
    </lineage>
</organism>
<dbReference type="EMBL" id="OX459119">
    <property type="protein sequence ID" value="CAI9093784.1"/>
    <property type="molecule type" value="Genomic_DNA"/>
</dbReference>
<dbReference type="GO" id="GO:0009733">
    <property type="term" value="P:response to auxin"/>
    <property type="evidence" value="ECO:0007669"/>
    <property type="project" value="InterPro"/>
</dbReference>
<protein>
    <submittedName>
        <fullName evidence="2">OLC1v1029360C1</fullName>
    </submittedName>
</protein>
<evidence type="ECO:0000256" key="1">
    <source>
        <dbReference type="ARBA" id="ARBA00006974"/>
    </source>
</evidence>
<dbReference type="PANTHER" id="PTHR31374:SF201">
    <property type="entry name" value="SAUR-LIKE AUXIN-RESPONSIVE PROTEIN FAMILY"/>
    <property type="match status" value="1"/>
</dbReference>
<dbReference type="Proteomes" id="UP001161247">
    <property type="component" value="Chromosome 2"/>
</dbReference>
<evidence type="ECO:0000313" key="2">
    <source>
        <dbReference type="EMBL" id="CAI9093784.1"/>
    </source>
</evidence>
<accession>A0AAV1CDS4</accession>